<protein>
    <recommendedName>
        <fullName evidence="3">Beta-defensin</fullName>
    </recommendedName>
</protein>
<evidence type="ECO:0000313" key="1">
    <source>
        <dbReference type="EMBL" id="KAG6934143.1"/>
    </source>
</evidence>
<accession>A0A8T1T024</accession>
<name>A0A8T1T024_CHESE</name>
<dbReference type="EMBL" id="JAHGAV010000061">
    <property type="protein sequence ID" value="KAG6934143.1"/>
    <property type="molecule type" value="Genomic_DNA"/>
</dbReference>
<keyword evidence="2" id="KW-1185">Reference proteome</keyword>
<evidence type="ECO:0000313" key="2">
    <source>
        <dbReference type="Proteomes" id="UP000765507"/>
    </source>
</evidence>
<dbReference type="AlphaFoldDB" id="A0A8T1T024"/>
<organism evidence="1 2">
    <name type="scientific">Chelydra serpentina</name>
    <name type="common">Snapping turtle</name>
    <name type="synonym">Testudo serpentina</name>
    <dbReference type="NCBI Taxonomy" id="8475"/>
    <lineage>
        <taxon>Eukaryota</taxon>
        <taxon>Metazoa</taxon>
        <taxon>Chordata</taxon>
        <taxon>Craniata</taxon>
        <taxon>Vertebrata</taxon>
        <taxon>Euteleostomi</taxon>
        <taxon>Archelosauria</taxon>
        <taxon>Testudinata</taxon>
        <taxon>Testudines</taxon>
        <taxon>Cryptodira</taxon>
        <taxon>Durocryptodira</taxon>
        <taxon>Americhelydia</taxon>
        <taxon>Chelydroidea</taxon>
        <taxon>Chelydridae</taxon>
        <taxon>Chelydra</taxon>
    </lineage>
</organism>
<sequence>VFFLVLQSSPGFTHRISNYDECERAGGYCNFQCSLIFAPAIGKCNVLMFCCKMRW</sequence>
<dbReference type="Proteomes" id="UP000765507">
    <property type="component" value="Unassembled WGS sequence"/>
</dbReference>
<gene>
    <name evidence="1" type="ORF">G0U57_017743</name>
</gene>
<comment type="caution">
    <text evidence="1">The sequence shown here is derived from an EMBL/GenBank/DDBJ whole genome shotgun (WGS) entry which is preliminary data.</text>
</comment>
<proteinExistence type="predicted"/>
<reference evidence="1 2" key="1">
    <citation type="journal article" date="2020" name="G3 (Bethesda)">
        <title>Draft Genome of the Common Snapping Turtle, Chelydra serpentina, a Model for Phenotypic Plasticity in Reptiles.</title>
        <authorList>
            <person name="Das D."/>
            <person name="Singh S.K."/>
            <person name="Bierstedt J."/>
            <person name="Erickson A."/>
            <person name="Galli G.L.J."/>
            <person name="Crossley D.A. 2nd"/>
            <person name="Rhen T."/>
        </authorList>
    </citation>
    <scope>NUCLEOTIDE SEQUENCE [LARGE SCALE GENOMIC DNA]</scope>
    <source>
        <strain evidence="1">KW</strain>
    </source>
</reference>
<feature type="non-terminal residue" evidence="1">
    <location>
        <position position="55"/>
    </location>
</feature>
<evidence type="ECO:0008006" key="3">
    <source>
        <dbReference type="Google" id="ProtNLM"/>
    </source>
</evidence>